<sequence length="160" mass="18641">MEIPFTFQPSKNFEISTKKSSIRKKVRRNYSSRYRTDTVRDKAKTLAIELVNTLNKDIILLRSIHSTTTFLDVVVRERRYVVESTDNDSFEMKLERNSTAPQWREYELNALEQEKFVPIEIGATVEHILLIVQKYSLNRAMRVGIRVLSTEWSGMGLPDG</sequence>
<evidence type="ECO:0000313" key="1">
    <source>
        <dbReference type="EMBL" id="KAK4008650.1"/>
    </source>
</evidence>
<accession>A0ABQ9Z822</accession>
<proteinExistence type="predicted"/>
<comment type="caution">
    <text evidence="1">The sequence shown here is derived from an EMBL/GenBank/DDBJ whole genome shotgun (WGS) entry which is preliminary data.</text>
</comment>
<dbReference type="EMBL" id="JAOYFB010000002">
    <property type="protein sequence ID" value="KAK4008650.1"/>
    <property type="molecule type" value="Genomic_DNA"/>
</dbReference>
<dbReference type="Proteomes" id="UP001234178">
    <property type="component" value="Unassembled WGS sequence"/>
</dbReference>
<gene>
    <name evidence="1" type="ORF">OUZ56_013783</name>
</gene>
<evidence type="ECO:0000313" key="2">
    <source>
        <dbReference type="Proteomes" id="UP001234178"/>
    </source>
</evidence>
<protein>
    <submittedName>
        <fullName evidence="1">Uncharacterized protein</fullName>
    </submittedName>
</protein>
<reference evidence="1 2" key="1">
    <citation type="journal article" date="2023" name="Nucleic Acids Res.">
        <title>The hologenome of Daphnia magna reveals possible DNA methylation and microbiome-mediated evolution of the host genome.</title>
        <authorList>
            <person name="Chaturvedi A."/>
            <person name="Li X."/>
            <person name="Dhandapani V."/>
            <person name="Marshall H."/>
            <person name="Kissane S."/>
            <person name="Cuenca-Cambronero M."/>
            <person name="Asole G."/>
            <person name="Calvet F."/>
            <person name="Ruiz-Romero M."/>
            <person name="Marangio P."/>
            <person name="Guigo R."/>
            <person name="Rago D."/>
            <person name="Mirbahai L."/>
            <person name="Eastwood N."/>
            <person name="Colbourne J.K."/>
            <person name="Zhou J."/>
            <person name="Mallon E."/>
            <person name="Orsini L."/>
        </authorList>
    </citation>
    <scope>NUCLEOTIDE SEQUENCE [LARGE SCALE GENOMIC DNA]</scope>
    <source>
        <strain evidence="1">LRV0_1</strain>
    </source>
</reference>
<name>A0ABQ9Z822_9CRUS</name>
<organism evidence="1 2">
    <name type="scientific">Daphnia magna</name>
    <dbReference type="NCBI Taxonomy" id="35525"/>
    <lineage>
        <taxon>Eukaryota</taxon>
        <taxon>Metazoa</taxon>
        <taxon>Ecdysozoa</taxon>
        <taxon>Arthropoda</taxon>
        <taxon>Crustacea</taxon>
        <taxon>Branchiopoda</taxon>
        <taxon>Diplostraca</taxon>
        <taxon>Cladocera</taxon>
        <taxon>Anomopoda</taxon>
        <taxon>Daphniidae</taxon>
        <taxon>Daphnia</taxon>
    </lineage>
</organism>
<keyword evidence="2" id="KW-1185">Reference proteome</keyword>